<feature type="compositionally biased region" description="Basic and acidic residues" evidence="1">
    <location>
        <begin position="1"/>
        <end position="23"/>
    </location>
</feature>
<gene>
    <name evidence="2" type="ORF">SK3146_02983</name>
</gene>
<accession>A0ABY4RMV4</accession>
<dbReference type="RefSeq" id="WP_249865762.1">
    <property type="nucleotide sequence ID" value="NZ_CP027059.1"/>
</dbReference>
<keyword evidence="3" id="KW-1185">Reference proteome</keyword>
<dbReference type="EMBL" id="CP027059">
    <property type="protein sequence ID" value="UQZ83776.1"/>
    <property type="molecule type" value="Genomic_DNA"/>
</dbReference>
<organism evidence="2 3">
    <name type="scientific">Paenibacillus konkukensis</name>
    <dbReference type="NCBI Taxonomy" id="2020716"/>
    <lineage>
        <taxon>Bacteria</taxon>
        <taxon>Bacillati</taxon>
        <taxon>Bacillota</taxon>
        <taxon>Bacilli</taxon>
        <taxon>Bacillales</taxon>
        <taxon>Paenibacillaceae</taxon>
        <taxon>Paenibacillus</taxon>
    </lineage>
</organism>
<feature type="compositionally biased region" description="Basic and acidic residues" evidence="1">
    <location>
        <begin position="43"/>
        <end position="63"/>
    </location>
</feature>
<dbReference type="Proteomes" id="UP001057134">
    <property type="component" value="Chromosome"/>
</dbReference>
<reference evidence="2" key="1">
    <citation type="submission" date="2018-02" db="EMBL/GenBank/DDBJ databases">
        <authorList>
            <person name="Kim S.-K."/>
            <person name="Jung H.-I."/>
            <person name="Lee S.-W."/>
        </authorList>
    </citation>
    <scope>NUCLEOTIDE SEQUENCE</scope>
    <source>
        <strain evidence="2">SK3146</strain>
    </source>
</reference>
<proteinExistence type="predicted"/>
<evidence type="ECO:0000313" key="2">
    <source>
        <dbReference type="EMBL" id="UQZ83776.1"/>
    </source>
</evidence>
<name>A0ABY4RMV4_9BACL</name>
<feature type="region of interest" description="Disordered" evidence="1">
    <location>
        <begin position="1"/>
        <end position="63"/>
    </location>
</feature>
<protein>
    <submittedName>
        <fullName evidence="2">Uncharacterized protein</fullName>
    </submittedName>
</protein>
<evidence type="ECO:0000313" key="3">
    <source>
        <dbReference type="Proteomes" id="UP001057134"/>
    </source>
</evidence>
<sequence length="63" mass="7387">MTSEFDSRQEREQGRERRQEHEPSIAPGMNTHDPLEEEATEEEIGRGESTEVTRLFLDRTPEE</sequence>
<reference evidence="2" key="2">
    <citation type="journal article" date="2021" name="J Anim Sci Technol">
        <title>Complete genome sequence of Paenibacillus konkukensis sp. nov. SK3146 as a potential probiotic strain.</title>
        <authorList>
            <person name="Jung H.I."/>
            <person name="Park S."/>
            <person name="Niu K.M."/>
            <person name="Lee S.W."/>
            <person name="Kothari D."/>
            <person name="Yi K.J."/>
            <person name="Kim S.K."/>
        </authorList>
    </citation>
    <scope>NUCLEOTIDE SEQUENCE</scope>
    <source>
        <strain evidence="2">SK3146</strain>
    </source>
</reference>
<evidence type="ECO:0000256" key="1">
    <source>
        <dbReference type="SAM" id="MobiDB-lite"/>
    </source>
</evidence>